<feature type="domain" description="Response regulatory" evidence="14">
    <location>
        <begin position="446"/>
        <end position="561"/>
    </location>
</feature>
<dbReference type="SUPFAM" id="SSF47226">
    <property type="entry name" value="Histidine-containing phosphotransfer domain, HPT domain"/>
    <property type="match status" value="1"/>
</dbReference>
<reference evidence="16 17" key="2">
    <citation type="journal article" date="2011" name="PLoS ONE">
        <title>The Cyst-Dividing Bacterium Ramlibacter tataouinensis TTB310 Genome Reveals a Well-Stocked Toolbox for Adaptation to a Desert Environment.</title>
        <authorList>
            <person name="De Luca G."/>
            <person name="Barakat M."/>
            <person name="Ortet P."/>
            <person name="Fochesato S."/>
            <person name="Jourlin-Castelli C."/>
            <person name="Ansaldi M."/>
            <person name="Py B."/>
            <person name="Fichant G."/>
            <person name="Coutinho P.M."/>
            <person name="Voulhoux R."/>
            <person name="Bastien O."/>
            <person name="Marechal E."/>
            <person name="Henrissat B."/>
            <person name="Quentin Y."/>
            <person name="Noirot P."/>
            <person name="Filloux A."/>
            <person name="Mejean V."/>
            <person name="Dubow M.S."/>
            <person name="Barras F."/>
            <person name="Barbe V."/>
            <person name="Weissenbach J."/>
            <person name="Mihalcescu I."/>
            <person name="Vermeglio A."/>
            <person name="Achouak W."/>
            <person name="Heulin T."/>
        </authorList>
    </citation>
    <scope>NUCLEOTIDE SEQUENCE [LARGE SCALE GENOMIC DNA]</scope>
    <source>
        <strain evidence="17">ATCC BAA-407 / DSM 14655 / LMG 21543 / TTB310</strain>
    </source>
</reference>
<evidence type="ECO:0000256" key="6">
    <source>
        <dbReference type="ARBA" id="ARBA00022777"/>
    </source>
</evidence>
<comment type="catalytic activity">
    <reaction evidence="1">
        <text>ATP + protein L-histidine = ADP + protein N-phospho-L-histidine.</text>
        <dbReference type="EC" id="2.7.13.3"/>
    </reaction>
</comment>
<dbReference type="InterPro" id="IPR036890">
    <property type="entry name" value="HATPase_C_sf"/>
</dbReference>
<evidence type="ECO:0000256" key="4">
    <source>
        <dbReference type="ARBA" id="ARBA00022679"/>
    </source>
</evidence>
<feature type="modified residue" description="4-aspartylphosphate" evidence="12">
    <location>
        <position position="496"/>
    </location>
</feature>
<dbReference type="GO" id="GO:0005886">
    <property type="term" value="C:plasma membrane"/>
    <property type="evidence" value="ECO:0007669"/>
    <property type="project" value="UniProtKB-SubCell"/>
</dbReference>
<dbReference type="CDD" id="cd16922">
    <property type="entry name" value="HATPase_EvgS-ArcB-TorS-like"/>
    <property type="match status" value="1"/>
</dbReference>
<dbReference type="AlphaFoldDB" id="F5Y208"/>
<dbReference type="RefSeq" id="WP_013901824.1">
    <property type="nucleotide sequence ID" value="NC_015677.1"/>
</dbReference>
<dbReference type="SUPFAM" id="SSF52172">
    <property type="entry name" value="CheY-like"/>
    <property type="match status" value="1"/>
</dbReference>
<dbReference type="Pfam" id="PF00512">
    <property type="entry name" value="HisKA"/>
    <property type="match status" value="1"/>
</dbReference>
<evidence type="ECO:0000256" key="3">
    <source>
        <dbReference type="ARBA" id="ARBA00022553"/>
    </source>
</evidence>
<keyword evidence="6 16" id="KW-0418">Kinase</keyword>
<reference evidence="17" key="1">
    <citation type="submission" date="2006-01" db="EMBL/GenBank/DDBJ databases">
        <title>Genome of the cyst-dividing bacterium Ramlibacter tataouinensis.</title>
        <authorList>
            <person name="Barakat M."/>
            <person name="Ortet P."/>
            <person name="De Luca G."/>
            <person name="Jourlin-Castelli C."/>
            <person name="Ansaldi M."/>
            <person name="Py B."/>
            <person name="Fichant G."/>
            <person name="Coutinho P."/>
            <person name="Voulhoux R."/>
            <person name="Bastien O."/>
            <person name="Roy S."/>
            <person name="Marechal E."/>
            <person name="Henrissat B."/>
            <person name="Quentin Y."/>
            <person name="Noirot P."/>
            <person name="Filloux A."/>
            <person name="Mejean V."/>
            <person name="DuBow M."/>
            <person name="Barras F."/>
            <person name="Heulin T."/>
        </authorList>
    </citation>
    <scope>NUCLEOTIDE SEQUENCE [LARGE SCALE GENOMIC DNA]</scope>
    <source>
        <strain evidence="17">ATCC BAA-407 / DSM 14655 / LMG 21543 / TTB310</strain>
    </source>
</reference>
<evidence type="ECO:0000256" key="7">
    <source>
        <dbReference type="ARBA" id="ARBA00023012"/>
    </source>
</evidence>
<dbReference type="eggNOG" id="COG2203">
    <property type="taxonomic scope" value="Bacteria"/>
</dbReference>
<dbReference type="FunFam" id="3.30.565.10:FF:000010">
    <property type="entry name" value="Sensor histidine kinase RcsC"/>
    <property type="match status" value="1"/>
</dbReference>
<dbReference type="PROSITE" id="PS50110">
    <property type="entry name" value="RESPONSE_REGULATORY"/>
    <property type="match status" value="1"/>
</dbReference>
<keyword evidence="7" id="KW-0902">Two-component regulatory system</keyword>
<dbReference type="InterPro" id="IPR003594">
    <property type="entry name" value="HATPase_dom"/>
</dbReference>
<dbReference type="CDD" id="cd17546">
    <property type="entry name" value="REC_hyHK_CKI1_RcsC-like"/>
    <property type="match status" value="1"/>
</dbReference>
<dbReference type="SUPFAM" id="SSF55874">
    <property type="entry name" value="ATPase domain of HSP90 chaperone/DNA topoisomerase II/histidine kinase"/>
    <property type="match status" value="1"/>
</dbReference>
<dbReference type="Pfam" id="PF00072">
    <property type="entry name" value="Response_reg"/>
    <property type="match status" value="1"/>
</dbReference>
<dbReference type="KEGG" id="rta:Rta_24940"/>
<evidence type="ECO:0000256" key="1">
    <source>
        <dbReference type="ARBA" id="ARBA00000085"/>
    </source>
</evidence>
<dbReference type="CDD" id="cd00082">
    <property type="entry name" value="HisKA"/>
    <property type="match status" value="1"/>
</dbReference>
<sequence length="700" mass="75285">MLREAAGDRPTAPGDAESRRLARLRCLAVLDSAPEPVFDALARSAAAVCGAPVAMVSLVADTRQWPKARVGLPTFESMPRPLSFCTHAIEQEGLLEVPDALADARFAGNPLVTREGIRSYAGVPLVMPGGERVGTLCVMDRRPLHLSEVQRCALRDLALAVQWALLQREQLHGLALPDVQEQLARGAAAQAANRTKTEFLNTISHEIRTPLNGVIGMTRLLLAEQQLTAQQQRYVALADASAQSLLALMNDVLDLGKTGLGRLELERSDFDLHRLVNDLARLYTVRAQDKGLVFRLQLGADVPRHIGADRGRLRQILDNLLSNALKFTAVGEVGLTVGVAGSAPGRLRLTVWDTGIGISAPLQRRLFEHFVQAGTSPTREWGGTGLGLAIVRQLCLMMAGDVALDSQPGRGSSFHCEIPYEPAAAPAGAAQGGAGTPANPPGRAQRLLVAEDNPTNQIVIRGLLEHAGYHDVVLVDDGLKALDAVGRGRFDAILMDCRMPLMDGYEATERLRATGCRTPIIALTANASPLDRQRCLRSGMDDYLSKPLDAGLLAEVVARWTARVPAGGASRLRRLAPALAKQQQQPQAHATFGWRQALERMDGDEELFRVMLASFRTDASCVMERLRAALEQGQEAELRRQLHSLKGSSSMAGAEALHLVAGLLEDHAASGNLVAVAQGLPALSRRLDEFMAASAAPVLR</sequence>
<dbReference type="GO" id="GO:0005524">
    <property type="term" value="F:ATP binding"/>
    <property type="evidence" value="ECO:0007669"/>
    <property type="project" value="UniProtKB-KW"/>
</dbReference>
<dbReference type="GO" id="GO:0000155">
    <property type="term" value="F:phosphorelay sensor kinase activity"/>
    <property type="evidence" value="ECO:0007669"/>
    <property type="project" value="InterPro"/>
</dbReference>
<evidence type="ECO:0000256" key="2">
    <source>
        <dbReference type="ARBA" id="ARBA00012438"/>
    </source>
</evidence>
<evidence type="ECO:0000313" key="16">
    <source>
        <dbReference type="EMBL" id="AEG93592.1"/>
    </source>
</evidence>
<keyword evidence="3 12" id="KW-0597">Phosphoprotein</keyword>
<dbReference type="PANTHER" id="PTHR45339:SF5">
    <property type="entry name" value="HISTIDINE KINASE"/>
    <property type="match status" value="1"/>
</dbReference>
<dbReference type="InterPro" id="IPR001789">
    <property type="entry name" value="Sig_transdc_resp-reg_receiver"/>
</dbReference>
<evidence type="ECO:0000256" key="10">
    <source>
        <dbReference type="ARBA" id="ARBA00070152"/>
    </source>
</evidence>
<name>F5Y208_RAMTT</name>
<dbReference type="Pfam" id="PF01627">
    <property type="entry name" value="Hpt"/>
    <property type="match status" value="1"/>
</dbReference>
<dbReference type="InterPro" id="IPR004358">
    <property type="entry name" value="Sig_transdc_His_kin-like_C"/>
</dbReference>
<dbReference type="InterPro" id="IPR005467">
    <property type="entry name" value="His_kinase_dom"/>
</dbReference>
<evidence type="ECO:0000256" key="11">
    <source>
        <dbReference type="PROSITE-ProRule" id="PRU00110"/>
    </source>
</evidence>
<dbReference type="PROSITE" id="PS50894">
    <property type="entry name" value="HPT"/>
    <property type="match status" value="1"/>
</dbReference>
<dbReference type="OrthoDB" id="9176737at2"/>
<dbReference type="Gene3D" id="3.40.50.2300">
    <property type="match status" value="1"/>
</dbReference>
<dbReference type="STRING" id="365046.Rta_24940"/>
<dbReference type="eggNOG" id="COG2198">
    <property type="taxonomic scope" value="Bacteria"/>
</dbReference>
<dbReference type="PANTHER" id="PTHR45339">
    <property type="entry name" value="HYBRID SIGNAL TRANSDUCTION HISTIDINE KINASE J"/>
    <property type="match status" value="1"/>
</dbReference>
<feature type="modified residue" description="Phosphohistidine" evidence="11">
    <location>
        <position position="643"/>
    </location>
</feature>
<feature type="domain" description="Histidine kinase" evidence="13">
    <location>
        <begin position="202"/>
        <end position="422"/>
    </location>
</feature>
<dbReference type="CDD" id="cd00088">
    <property type="entry name" value="HPT"/>
    <property type="match status" value="1"/>
</dbReference>
<dbReference type="EC" id="2.7.13.3" evidence="2"/>
<dbReference type="Gene3D" id="1.10.287.130">
    <property type="match status" value="1"/>
</dbReference>
<dbReference type="InterPro" id="IPR011006">
    <property type="entry name" value="CheY-like_superfamily"/>
</dbReference>
<proteinExistence type="predicted"/>
<dbReference type="InterPro" id="IPR036097">
    <property type="entry name" value="HisK_dim/P_sf"/>
</dbReference>
<dbReference type="Proteomes" id="UP000008385">
    <property type="component" value="Chromosome"/>
</dbReference>
<dbReference type="InterPro" id="IPR008207">
    <property type="entry name" value="Sig_transdc_His_kin_Hpt_dom"/>
</dbReference>
<keyword evidence="8" id="KW-0843">Virulence</keyword>
<evidence type="ECO:0000259" key="13">
    <source>
        <dbReference type="PROSITE" id="PS50109"/>
    </source>
</evidence>
<dbReference type="PROSITE" id="PS50109">
    <property type="entry name" value="HIS_KIN"/>
    <property type="match status" value="1"/>
</dbReference>
<evidence type="ECO:0000259" key="15">
    <source>
        <dbReference type="PROSITE" id="PS50894"/>
    </source>
</evidence>
<dbReference type="Pfam" id="PF02518">
    <property type="entry name" value="HATPase_c"/>
    <property type="match status" value="1"/>
</dbReference>
<keyword evidence="5" id="KW-0732">Signal</keyword>
<evidence type="ECO:0000256" key="5">
    <source>
        <dbReference type="ARBA" id="ARBA00022729"/>
    </source>
</evidence>
<keyword evidence="4" id="KW-0808">Transferase</keyword>
<evidence type="ECO:0000313" key="17">
    <source>
        <dbReference type="Proteomes" id="UP000008385"/>
    </source>
</evidence>
<dbReference type="SMART" id="SM00065">
    <property type="entry name" value="GAF"/>
    <property type="match status" value="1"/>
</dbReference>
<dbReference type="InterPro" id="IPR029016">
    <property type="entry name" value="GAF-like_dom_sf"/>
</dbReference>
<gene>
    <name evidence="16" type="ordered locus">Rta_24940</name>
</gene>
<dbReference type="SMART" id="SM00387">
    <property type="entry name" value="HATPase_c"/>
    <property type="match status" value="1"/>
</dbReference>
<comment type="function">
    <text evidence="9">Member of the two-component regulatory system BvgS/BvgA. Phosphorylates BvgA via a four-step phosphorelay in response to environmental signals.</text>
</comment>
<evidence type="ECO:0000256" key="9">
    <source>
        <dbReference type="ARBA" id="ARBA00058004"/>
    </source>
</evidence>
<evidence type="ECO:0000256" key="8">
    <source>
        <dbReference type="ARBA" id="ARBA00023026"/>
    </source>
</evidence>
<dbReference type="SUPFAM" id="SSF47384">
    <property type="entry name" value="Homodimeric domain of signal transducing histidine kinase"/>
    <property type="match status" value="1"/>
</dbReference>
<dbReference type="Gene3D" id="3.30.450.40">
    <property type="match status" value="1"/>
</dbReference>
<dbReference type="eggNOG" id="COG0745">
    <property type="taxonomic scope" value="Bacteria"/>
</dbReference>
<accession>F5Y208</accession>
<dbReference type="eggNOG" id="COG0642">
    <property type="taxonomic scope" value="Bacteria"/>
</dbReference>
<dbReference type="EMBL" id="CP000245">
    <property type="protein sequence ID" value="AEG93592.1"/>
    <property type="molecule type" value="Genomic_DNA"/>
</dbReference>
<dbReference type="PATRIC" id="fig|365046.3.peg.2552"/>
<organism evidence="16 17">
    <name type="scientific">Ramlibacter tataouinensis (strain ATCC BAA-407 / DSM 14655 / LMG 21543 / TTB310)</name>
    <dbReference type="NCBI Taxonomy" id="365046"/>
    <lineage>
        <taxon>Bacteria</taxon>
        <taxon>Pseudomonadati</taxon>
        <taxon>Pseudomonadota</taxon>
        <taxon>Betaproteobacteria</taxon>
        <taxon>Burkholderiales</taxon>
        <taxon>Comamonadaceae</taxon>
        <taxon>Ramlibacter</taxon>
    </lineage>
</organism>
<evidence type="ECO:0000256" key="12">
    <source>
        <dbReference type="PROSITE-ProRule" id="PRU00169"/>
    </source>
</evidence>
<dbReference type="InterPro" id="IPR036641">
    <property type="entry name" value="HPT_dom_sf"/>
</dbReference>
<dbReference type="Gene3D" id="1.20.120.160">
    <property type="entry name" value="HPT domain"/>
    <property type="match status" value="1"/>
</dbReference>
<dbReference type="SMART" id="SM00388">
    <property type="entry name" value="HisKA"/>
    <property type="match status" value="1"/>
</dbReference>
<dbReference type="HOGENOM" id="CLU_000445_114_44_4"/>
<protein>
    <recommendedName>
        <fullName evidence="10">Virulence sensor protein BvgS</fullName>
        <ecNumber evidence="2">2.7.13.3</ecNumber>
    </recommendedName>
</protein>
<dbReference type="InterPro" id="IPR003018">
    <property type="entry name" value="GAF"/>
</dbReference>
<dbReference type="Gene3D" id="3.30.565.10">
    <property type="entry name" value="Histidine kinase-like ATPase, C-terminal domain"/>
    <property type="match status" value="1"/>
</dbReference>
<keyword evidence="17" id="KW-1185">Reference proteome</keyword>
<dbReference type="SUPFAM" id="SSF55781">
    <property type="entry name" value="GAF domain-like"/>
    <property type="match status" value="1"/>
</dbReference>
<dbReference type="SMART" id="SM00448">
    <property type="entry name" value="REC"/>
    <property type="match status" value="1"/>
</dbReference>
<dbReference type="PRINTS" id="PR00344">
    <property type="entry name" value="BCTRLSENSOR"/>
</dbReference>
<evidence type="ECO:0000259" key="14">
    <source>
        <dbReference type="PROSITE" id="PS50110"/>
    </source>
</evidence>
<dbReference type="InterPro" id="IPR003661">
    <property type="entry name" value="HisK_dim/P_dom"/>
</dbReference>
<dbReference type="Pfam" id="PF01590">
    <property type="entry name" value="GAF"/>
    <property type="match status" value="1"/>
</dbReference>
<feature type="domain" description="HPt" evidence="15">
    <location>
        <begin position="604"/>
        <end position="700"/>
    </location>
</feature>